<dbReference type="Pfam" id="PF01494">
    <property type="entry name" value="FAD_binding_3"/>
    <property type="match status" value="1"/>
</dbReference>
<accession>A0ABQ6HVT5</accession>
<dbReference type="Gene3D" id="3.50.50.60">
    <property type="entry name" value="FAD/NAD(P)-binding domain"/>
    <property type="match status" value="1"/>
</dbReference>
<evidence type="ECO:0000313" key="3">
    <source>
        <dbReference type="Proteomes" id="UP001157109"/>
    </source>
</evidence>
<dbReference type="SUPFAM" id="SSF51905">
    <property type="entry name" value="FAD/NAD(P)-binding domain"/>
    <property type="match status" value="1"/>
</dbReference>
<organism evidence="2 3">
    <name type="scientific">Arsenicicoccus piscis</name>
    <dbReference type="NCBI Taxonomy" id="673954"/>
    <lineage>
        <taxon>Bacteria</taxon>
        <taxon>Bacillati</taxon>
        <taxon>Actinomycetota</taxon>
        <taxon>Actinomycetes</taxon>
        <taxon>Micrococcales</taxon>
        <taxon>Intrasporangiaceae</taxon>
        <taxon>Arsenicicoccus</taxon>
    </lineage>
</organism>
<feature type="domain" description="FAD-binding" evidence="1">
    <location>
        <begin position="7"/>
        <end position="122"/>
    </location>
</feature>
<dbReference type="InterPro" id="IPR036188">
    <property type="entry name" value="FAD/NAD-bd_sf"/>
</dbReference>
<protein>
    <recommendedName>
        <fullName evidence="1">FAD-binding domain-containing protein</fullName>
    </recommendedName>
</protein>
<dbReference type="InterPro" id="IPR002938">
    <property type="entry name" value="FAD-bd"/>
</dbReference>
<proteinExistence type="predicted"/>
<reference evidence="3" key="1">
    <citation type="journal article" date="2019" name="Int. J. Syst. Evol. Microbiol.">
        <title>The Global Catalogue of Microorganisms (GCM) 10K type strain sequencing project: providing services to taxonomists for standard genome sequencing and annotation.</title>
        <authorList>
            <consortium name="The Broad Institute Genomics Platform"/>
            <consortium name="The Broad Institute Genome Sequencing Center for Infectious Disease"/>
            <person name="Wu L."/>
            <person name="Ma J."/>
        </authorList>
    </citation>
    <scope>NUCLEOTIDE SEQUENCE [LARGE SCALE GENOMIC DNA]</scope>
    <source>
        <strain evidence="3">NBRC 105830</strain>
    </source>
</reference>
<dbReference type="EMBL" id="BSUJ01000001">
    <property type="protein sequence ID" value="GMA21803.1"/>
    <property type="molecule type" value="Genomic_DNA"/>
</dbReference>
<gene>
    <name evidence="2" type="ORF">GCM10025862_38240</name>
</gene>
<evidence type="ECO:0000259" key="1">
    <source>
        <dbReference type="Pfam" id="PF01494"/>
    </source>
</evidence>
<sequence length="126" mass="13651">MSETITTRVGIVGGGPAGLMLGHLLIKAGIDNVILESRDHETIKNTHRAGILEHGSVDLLVKSETGSRVLTDGYEHGGIYLRFGGESHHIDFQDLVGESVWLYAQNEVFVDLAAAREREGARSTGR</sequence>
<dbReference type="Proteomes" id="UP001157109">
    <property type="component" value="Unassembled WGS sequence"/>
</dbReference>
<evidence type="ECO:0000313" key="2">
    <source>
        <dbReference type="EMBL" id="GMA21803.1"/>
    </source>
</evidence>
<keyword evidence="3" id="KW-1185">Reference proteome</keyword>
<comment type="caution">
    <text evidence="2">The sequence shown here is derived from an EMBL/GenBank/DDBJ whole genome shotgun (WGS) entry which is preliminary data.</text>
</comment>
<name>A0ABQ6HVT5_9MICO</name>